<evidence type="ECO:0000256" key="11">
    <source>
        <dbReference type="ARBA" id="ARBA00022842"/>
    </source>
</evidence>
<feature type="binding site" evidence="19">
    <location>
        <position position="8"/>
    </location>
    <ligand>
        <name>a divalent metal cation</name>
        <dbReference type="ChEBI" id="CHEBI:60240"/>
        <label>1</label>
        <note>catalytic</note>
    </ligand>
</feature>
<evidence type="ECO:0000256" key="2">
    <source>
        <dbReference type="ARBA" id="ARBA00012417"/>
    </source>
</evidence>
<feature type="binding site" evidence="18">
    <location>
        <position position="58"/>
    </location>
    <ligand>
        <name>substrate</name>
    </ligand>
</feature>
<comment type="caution">
    <text evidence="22">The sequence shown here is derived from an EMBL/GenBank/DDBJ whole genome shotgun (WGS) entry which is preliminary data.</text>
</comment>
<evidence type="ECO:0000256" key="19">
    <source>
        <dbReference type="PIRSR" id="PIRSR606309-3"/>
    </source>
</evidence>
<accession>A0A7W4JVA5</accession>
<keyword evidence="10 20" id="KW-0269">Exonuclease</keyword>
<evidence type="ECO:0000256" key="1">
    <source>
        <dbReference type="ARBA" id="ARBA00001936"/>
    </source>
</evidence>
<dbReference type="EC" id="2.7.7.7" evidence="2 20"/>
<comment type="cofactor">
    <cofactor evidence="1 20">
        <name>Mn(2+)</name>
        <dbReference type="ChEBI" id="CHEBI:29035"/>
    </cofactor>
</comment>
<evidence type="ECO:0000313" key="23">
    <source>
        <dbReference type="Proteomes" id="UP000555756"/>
    </source>
</evidence>
<evidence type="ECO:0000256" key="10">
    <source>
        <dbReference type="ARBA" id="ARBA00022839"/>
    </source>
</evidence>
<evidence type="ECO:0000256" key="6">
    <source>
        <dbReference type="ARBA" id="ARBA00022705"/>
    </source>
</evidence>
<dbReference type="Proteomes" id="UP000555756">
    <property type="component" value="Unassembled WGS sequence"/>
</dbReference>
<comment type="function">
    <text evidence="14 20">DNA polymerase III is a complex, multichain enzyme responsible for most of the replicative synthesis in bacteria. The epsilon subunit contain the editing function and is a proofreading 3'-5' exonuclease.</text>
</comment>
<dbReference type="InterPro" id="IPR006309">
    <property type="entry name" value="DnaQ_proteo"/>
</dbReference>
<evidence type="ECO:0000256" key="17">
    <source>
        <dbReference type="PIRSR" id="PIRSR606309-1"/>
    </source>
</evidence>
<evidence type="ECO:0000256" key="15">
    <source>
        <dbReference type="ARBA" id="ARBA00026073"/>
    </source>
</evidence>
<evidence type="ECO:0000313" key="22">
    <source>
        <dbReference type="EMBL" id="MBB2191586.1"/>
    </source>
</evidence>
<gene>
    <name evidence="20 22" type="primary">dnaQ</name>
    <name evidence="22" type="ORF">HLH34_16740</name>
</gene>
<evidence type="ECO:0000256" key="16">
    <source>
        <dbReference type="ARBA" id="ARBA00049244"/>
    </source>
</evidence>
<dbReference type="GO" id="GO:0046872">
    <property type="term" value="F:metal ion binding"/>
    <property type="evidence" value="ECO:0007669"/>
    <property type="project" value="UniProtKB-KW"/>
</dbReference>
<dbReference type="RefSeq" id="WP_183120702.1">
    <property type="nucleotide sequence ID" value="NZ_JABEQF010000018.1"/>
</dbReference>
<evidence type="ECO:0000256" key="14">
    <source>
        <dbReference type="ARBA" id="ARBA00025483"/>
    </source>
</evidence>
<dbReference type="Gene3D" id="3.30.420.10">
    <property type="entry name" value="Ribonuclease H-like superfamily/Ribonuclease H"/>
    <property type="match status" value="1"/>
</dbReference>
<keyword evidence="12 20" id="KW-0239">DNA-directed DNA polymerase</keyword>
<keyword evidence="9 20" id="KW-0378">Hydrolase</keyword>
<dbReference type="NCBIfam" id="NF004316">
    <property type="entry name" value="PRK05711.1"/>
    <property type="match status" value="1"/>
</dbReference>
<keyword evidence="8 19" id="KW-0479">Metal-binding</keyword>
<proteinExistence type="predicted"/>
<feature type="domain" description="Exonuclease" evidence="21">
    <location>
        <begin position="3"/>
        <end position="173"/>
    </location>
</feature>
<protein>
    <recommendedName>
        <fullName evidence="3 20">DNA polymerase III subunit epsilon</fullName>
        <ecNumber evidence="2 20">2.7.7.7</ecNumber>
    </recommendedName>
</protein>
<feature type="binding site" evidence="18">
    <location>
        <position position="10"/>
    </location>
    <ligand>
        <name>substrate</name>
    </ligand>
</feature>
<keyword evidence="23" id="KW-1185">Reference proteome</keyword>
<feature type="binding site" evidence="18">
    <location>
        <position position="8"/>
    </location>
    <ligand>
        <name>substrate</name>
    </ligand>
</feature>
<dbReference type="SUPFAM" id="SSF53098">
    <property type="entry name" value="Ribonuclease H-like"/>
    <property type="match status" value="1"/>
</dbReference>
<organism evidence="22 23">
    <name type="scientific">Gluconacetobacter azotocaptans</name>
    <dbReference type="NCBI Taxonomy" id="142834"/>
    <lineage>
        <taxon>Bacteria</taxon>
        <taxon>Pseudomonadati</taxon>
        <taxon>Pseudomonadota</taxon>
        <taxon>Alphaproteobacteria</taxon>
        <taxon>Acetobacterales</taxon>
        <taxon>Acetobacteraceae</taxon>
        <taxon>Gluconacetobacter</taxon>
    </lineage>
</organism>
<feature type="binding site" evidence="18">
    <location>
        <position position="156"/>
    </location>
    <ligand>
        <name>substrate</name>
    </ligand>
</feature>
<feature type="binding site" evidence="19">
    <location>
        <position position="156"/>
    </location>
    <ligand>
        <name>a divalent metal cation</name>
        <dbReference type="ChEBI" id="CHEBI:60240"/>
        <label>1</label>
        <note>catalytic</note>
    </ligand>
</feature>
<dbReference type="InterPro" id="IPR036397">
    <property type="entry name" value="RNaseH_sf"/>
</dbReference>
<comment type="cofactor">
    <cofactor evidence="19">
        <name>Mg(2+)</name>
        <dbReference type="ChEBI" id="CHEBI:18420"/>
    </cofactor>
    <cofactor evidence="19">
        <name>Mn(2+)</name>
        <dbReference type="ChEBI" id="CHEBI:29035"/>
    </cofactor>
    <text evidence="19">Binds 2 divalent metal cations. Magnesium or manganese.</text>
</comment>
<evidence type="ECO:0000256" key="3">
    <source>
        <dbReference type="ARBA" id="ARBA00020352"/>
    </source>
</evidence>
<dbReference type="AlphaFoldDB" id="A0A7W4JVA5"/>
<sequence>MKRAILFDTETTGLDPARGDRVIEIAALELVGDLPTGQHYHVLVHPERDIPEEASRVHGITLADLEGKPKFVDIADAFLEFIGEDELIAHNARFDFGFLNAELKRVQRPPLSLDRMVDTLDIARERYPGLPNSLDALCRRFSIDLSARTTHNALLDCRLLAEVYLELMGGRQRGLGLAVQDGGTAQVSYTYDYAAQRSPRPIVPTAGELSAHARFLEKIKEPIWTG</sequence>
<name>A0A7W4JVA5_9PROT</name>
<dbReference type="GO" id="GO:0045004">
    <property type="term" value="P:DNA replication proofreading"/>
    <property type="evidence" value="ECO:0007669"/>
    <property type="project" value="TreeGrafter"/>
</dbReference>
<dbReference type="PANTHER" id="PTHR30231">
    <property type="entry name" value="DNA POLYMERASE III SUBUNIT EPSILON"/>
    <property type="match status" value="1"/>
</dbReference>
<dbReference type="CDD" id="cd06131">
    <property type="entry name" value="DNA_pol_III_epsilon_Ecoli_like"/>
    <property type="match status" value="1"/>
</dbReference>
<dbReference type="FunFam" id="3.30.420.10:FF:000012">
    <property type="entry name" value="DNA polymerase III subunit epsilon"/>
    <property type="match status" value="1"/>
</dbReference>
<evidence type="ECO:0000256" key="4">
    <source>
        <dbReference type="ARBA" id="ARBA00022679"/>
    </source>
</evidence>
<dbReference type="Pfam" id="PF00929">
    <property type="entry name" value="RNase_T"/>
    <property type="match status" value="1"/>
</dbReference>
<dbReference type="NCBIfam" id="TIGR01406">
    <property type="entry name" value="dnaQ_proteo"/>
    <property type="match status" value="1"/>
</dbReference>
<evidence type="ECO:0000256" key="8">
    <source>
        <dbReference type="ARBA" id="ARBA00022723"/>
    </source>
</evidence>
<dbReference type="InterPro" id="IPR012337">
    <property type="entry name" value="RNaseH-like_sf"/>
</dbReference>
<dbReference type="GO" id="GO:0005829">
    <property type="term" value="C:cytosol"/>
    <property type="evidence" value="ECO:0007669"/>
    <property type="project" value="TreeGrafter"/>
</dbReference>
<keyword evidence="7 20" id="KW-0540">Nuclease</keyword>
<dbReference type="SMART" id="SM00479">
    <property type="entry name" value="EXOIII"/>
    <property type="match status" value="1"/>
</dbReference>
<keyword evidence="4 20" id="KW-0808">Transferase</keyword>
<feature type="binding site" evidence="18">
    <location>
        <position position="53"/>
    </location>
    <ligand>
        <name>substrate</name>
    </ligand>
</feature>
<evidence type="ECO:0000256" key="20">
    <source>
        <dbReference type="RuleBase" id="RU364087"/>
    </source>
</evidence>
<reference evidence="22 23" key="1">
    <citation type="submission" date="2020-04" db="EMBL/GenBank/DDBJ databases">
        <title>Description of novel Gluconacetobacter.</title>
        <authorList>
            <person name="Sombolestani A."/>
        </authorList>
    </citation>
    <scope>NUCLEOTIDE SEQUENCE [LARGE SCALE GENOMIC DNA]</scope>
    <source>
        <strain evidence="22 23">LMG 21311</strain>
    </source>
</reference>
<dbReference type="InterPro" id="IPR006054">
    <property type="entry name" value="DnaQ"/>
</dbReference>
<evidence type="ECO:0000256" key="5">
    <source>
        <dbReference type="ARBA" id="ARBA00022695"/>
    </source>
</evidence>
<evidence type="ECO:0000259" key="21">
    <source>
        <dbReference type="SMART" id="SM00479"/>
    </source>
</evidence>
<feature type="active site" description="Proton acceptor" evidence="17">
    <location>
        <position position="151"/>
    </location>
</feature>
<dbReference type="PANTHER" id="PTHR30231:SF41">
    <property type="entry name" value="DNA POLYMERASE III SUBUNIT EPSILON"/>
    <property type="match status" value="1"/>
</dbReference>
<dbReference type="GO" id="GO:0008408">
    <property type="term" value="F:3'-5' exonuclease activity"/>
    <property type="evidence" value="ECO:0007669"/>
    <property type="project" value="TreeGrafter"/>
</dbReference>
<keyword evidence="6 20" id="KW-0235">DNA replication</keyword>
<dbReference type="NCBIfam" id="TIGR00573">
    <property type="entry name" value="dnaq"/>
    <property type="match status" value="1"/>
</dbReference>
<dbReference type="InterPro" id="IPR013520">
    <property type="entry name" value="Ribonucl_H"/>
</dbReference>
<evidence type="ECO:0000256" key="12">
    <source>
        <dbReference type="ARBA" id="ARBA00022932"/>
    </source>
</evidence>
<dbReference type="GO" id="GO:0003887">
    <property type="term" value="F:DNA-directed DNA polymerase activity"/>
    <property type="evidence" value="ECO:0007669"/>
    <property type="project" value="UniProtKB-KW"/>
</dbReference>
<feature type="binding site" evidence="19">
    <location>
        <position position="10"/>
    </location>
    <ligand>
        <name>a divalent metal cation</name>
        <dbReference type="ChEBI" id="CHEBI:60240"/>
        <label>1</label>
        <note>catalytic</note>
    </ligand>
</feature>
<dbReference type="GO" id="GO:0003677">
    <property type="term" value="F:DNA binding"/>
    <property type="evidence" value="ECO:0007669"/>
    <property type="project" value="InterPro"/>
</dbReference>
<comment type="catalytic activity">
    <reaction evidence="16 20">
        <text>DNA(n) + a 2'-deoxyribonucleoside 5'-triphosphate = DNA(n+1) + diphosphate</text>
        <dbReference type="Rhea" id="RHEA:22508"/>
        <dbReference type="Rhea" id="RHEA-COMP:17339"/>
        <dbReference type="Rhea" id="RHEA-COMP:17340"/>
        <dbReference type="ChEBI" id="CHEBI:33019"/>
        <dbReference type="ChEBI" id="CHEBI:61560"/>
        <dbReference type="ChEBI" id="CHEBI:173112"/>
        <dbReference type="EC" id="2.7.7.7"/>
    </reaction>
</comment>
<evidence type="ECO:0000256" key="7">
    <source>
        <dbReference type="ARBA" id="ARBA00022722"/>
    </source>
</evidence>
<comment type="subunit">
    <text evidence="15 20">DNA polymerase III contains a core (composed of alpha, epsilon and theta chains) that associates with a tau subunit. This core dimerizes to form the POLIII' complex. PolIII' associates with the gamma complex (composed of gamma, delta, delta', psi and chi chains) and with the beta chain to form the complete DNA polymerase III complex.</text>
</comment>
<keyword evidence="13 19" id="KW-0464">Manganese</keyword>
<keyword evidence="11 19" id="KW-0460">Magnesium</keyword>
<evidence type="ECO:0000256" key="9">
    <source>
        <dbReference type="ARBA" id="ARBA00022801"/>
    </source>
</evidence>
<evidence type="ECO:0000256" key="18">
    <source>
        <dbReference type="PIRSR" id="PIRSR606309-2"/>
    </source>
</evidence>
<evidence type="ECO:0000256" key="13">
    <source>
        <dbReference type="ARBA" id="ARBA00023211"/>
    </source>
</evidence>
<keyword evidence="5 20" id="KW-0548">Nucleotidyltransferase</keyword>
<dbReference type="EMBL" id="JABEQF010000018">
    <property type="protein sequence ID" value="MBB2191586.1"/>
    <property type="molecule type" value="Genomic_DNA"/>
</dbReference>